<evidence type="ECO:0000313" key="3">
    <source>
        <dbReference type="EMBL" id="TDX90791.1"/>
    </source>
</evidence>
<protein>
    <recommendedName>
        <fullName evidence="1">Spore protein YkvP/CgeB glycosyl transferase-like domain-containing protein</fullName>
    </recommendedName>
</protein>
<evidence type="ECO:0000259" key="1">
    <source>
        <dbReference type="Pfam" id="PF13524"/>
    </source>
</evidence>
<evidence type="ECO:0000313" key="5">
    <source>
        <dbReference type="Proteomes" id="UP000295709"/>
    </source>
</evidence>
<sequence>MKICVISFDFWGYDQYIVDVLRHKGIDAHHIKIGAVTHANFTEKAVNAFSKVFLKKNLKKEKRQQYVLDSLAQLGYQDQILVLNPDTFDLSTLEKIKTYTNRMITYLYDNLERFPVEDKLHLFDKIFSFDDKDIKKHGFERLTNYNYLEYIPQEKQHPTLDLYYITSFDKGRNKILLPLAKILQKKGIVYDFVVVGKKVWKEQVKLGKDTLKNFTALKRRPISTATTANIYKNTKALLDLMRSGQTGLSFRVFEAMAMEKKIVTDNPEIKNYDFYNPNNILVLNHDLSNISKEFFQQPYEKVPEDIYQKYTLDYWTDKVFGLNKN</sequence>
<dbReference type="Proteomes" id="UP000269375">
    <property type="component" value="Unassembled WGS sequence"/>
</dbReference>
<dbReference type="EMBL" id="RJTX01000003">
    <property type="protein sequence ID" value="ROH96778.1"/>
    <property type="molecule type" value="Genomic_DNA"/>
</dbReference>
<feature type="domain" description="Spore protein YkvP/CgeB glycosyl transferase-like" evidence="1">
    <location>
        <begin position="186"/>
        <end position="291"/>
    </location>
</feature>
<dbReference type="AlphaFoldDB" id="A0A3N0VY39"/>
<comment type="caution">
    <text evidence="2">The sequence shown here is derived from an EMBL/GenBank/DDBJ whole genome shotgun (WGS) entry which is preliminary data.</text>
</comment>
<keyword evidence="5" id="KW-1185">Reference proteome</keyword>
<organism evidence="2 4">
    <name type="scientific">Chryseobacterium daecheongense</name>
    <dbReference type="NCBI Taxonomy" id="192389"/>
    <lineage>
        <taxon>Bacteria</taxon>
        <taxon>Pseudomonadati</taxon>
        <taxon>Bacteroidota</taxon>
        <taxon>Flavobacteriia</taxon>
        <taxon>Flavobacteriales</taxon>
        <taxon>Weeksellaceae</taxon>
        <taxon>Chryseobacterium group</taxon>
        <taxon>Chryseobacterium</taxon>
    </lineage>
</organism>
<name>A0A3N0VY39_9FLAO</name>
<dbReference type="InterPro" id="IPR055259">
    <property type="entry name" value="YkvP/CgeB_Glyco_trans-like"/>
</dbReference>
<dbReference type="RefSeq" id="WP_123263488.1">
    <property type="nucleotide sequence ID" value="NZ_RJTX01000003.1"/>
</dbReference>
<dbReference type="Proteomes" id="UP000295709">
    <property type="component" value="Unassembled WGS sequence"/>
</dbReference>
<gene>
    <name evidence="3" type="ORF">BCF50_3359</name>
    <name evidence="2" type="ORF">EGI05_13050</name>
</gene>
<dbReference type="Gene3D" id="3.40.50.2000">
    <property type="entry name" value="Glycogen Phosphorylase B"/>
    <property type="match status" value="1"/>
</dbReference>
<evidence type="ECO:0000313" key="4">
    <source>
        <dbReference type="Proteomes" id="UP000269375"/>
    </source>
</evidence>
<evidence type="ECO:0000313" key="2">
    <source>
        <dbReference type="EMBL" id="ROH96778.1"/>
    </source>
</evidence>
<dbReference type="EMBL" id="SOQW01000004">
    <property type="protein sequence ID" value="TDX90791.1"/>
    <property type="molecule type" value="Genomic_DNA"/>
</dbReference>
<accession>A0A3N0VY39</accession>
<proteinExistence type="predicted"/>
<dbReference type="Pfam" id="PF13524">
    <property type="entry name" value="Glyco_trans_1_2"/>
    <property type="match status" value="1"/>
</dbReference>
<reference evidence="3 5" key="2">
    <citation type="submission" date="2019-03" db="EMBL/GenBank/DDBJ databases">
        <title>Genomic Encyclopedia of Archaeal and Bacterial Type Strains, Phase II (KMG-II): from individual species to whole genera.</title>
        <authorList>
            <person name="Goeker M."/>
        </authorList>
    </citation>
    <scope>NUCLEOTIDE SEQUENCE [LARGE SCALE GENOMIC DNA]</scope>
    <source>
        <strain evidence="3 5">DSM 15235</strain>
    </source>
</reference>
<reference evidence="2 4" key="1">
    <citation type="submission" date="2018-11" db="EMBL/GenBank/DDBJ databases">
        <title>Proposal to divide the Flavobacteriaceae and reorganize its genera based on Amino Acid Identity values calculated from whole genome sequences.</title>
        <authorList>
            <person name="Nicholson A.C."/>
            <person name="Gulvik C.A."/>
            <person name="Whitney A.M."/>
            <person name="Humrighouse B.W."/>
            <person name="Bell M."/>
            <person name="Holmes B."/>
            <person name="Steigerwalt A."/>
            <person name="Villarma A."/>
            <person name="Sheth M."/>
            <person name="Batra D."/>
            <person name="Pryor J."/>
            <person name="Bernardet J.-F."/>
            <person name="Hugo C."/>
            <person name="Kampfer P."/>
            <person name="Newman J."/>
            <person name="Mcquiston J.R."/>
        </authorList>
    </citation>
    <scope>NUCLEOTIDE SEQUENCE [LARGE SCALE GENOMIC DNA]</scope>
    <source>
        <strain evidence="2 4">DSM 15235</strain>
    </source>
</reference>
<dbReference type="OrthoDB" id="3251881at2"/>